<dbReference type="SUPFAM" id="SSF56024">
    <property type="entry name" value="Phospholipase D/nuclease"/>
    <property type="match status" value="1"/>
</dbReference>
<proteinExistence type="predicted"/>
<dbReference type="Pfam" id="PF13091">
    <property type="entry name" value="PLDc_2"/>
    <property type="match status" value="1"/>
</dbReference>
<evidence type="ECO:0000313" key="2">
    <source>
        <dbReference type="EMBL" id="CAJ0807715.1"/>
    </source>
</evidence>
<gene>
    <name evidence="2" type="primary">clsB_2</name>
    <name evidence="2" type="ORF">LMG18095_04636</name>
</gene>
<dbReference type="PANTHER" id="PTHR21248">
    <property type="entry name" value="CARDIOLIPIN SYNTHASE"/>
    <property type="match status" value="1"/>
</dbReference>
<keyword evidence="2" id="KW-0808">Transferase</keyword>
<dbReference type="Proteomes" id="UP001189773">
    <property type="component" value="Unassembled WGS sequence"/>
</dbReference>
<evidence type="ECO:0000313" key="3">
    <source>
        <dbReference type="Proteomes" id="UP001189773"/>
    </source>
</evidence>
<dbReference type="RefSeq" id="WP_280818582.1">
    <property type="nucleotide sequence ID" value="NZ_CATZAR010000025.1"/>
</dbReference>
<feature type="domain" description="PLD phosphodiesterase" evidence="1">
    <location>
        <begin position="230"/>
        <end position="257"/>
    </location>
</feature>
<dbReference type="Gene3D" id="3.30.870.10">
    <property type="entry name" value="Endonuclease Chain A"/>
    <property type="match status" value="1"/>
</dbReference>
<sequence length="291" mass="31339">MSAQKLTAFEQATLAGLADKAGLAAALLEAWADLPANSVQSARSLVDAAQLGVTEEAATQDLLERSVGLGLVEAASVGFRARSDAHLRFPRLAFALNAVEHYRSVVHRDATLAQIVLTKPPRPSALEQRLSALGWRTTDLESTEHAFHGMVRTARRRVIVMTPFFDRTGAAWLQELLSHVSPGVERTLILRSLEDTNRKDYPVGFDAIAPWLKASCVQVFNYSIARMDGGRETFHAKAVLCDRSAAYLGSSNVTAASLENSMEMGVVLEGRAAAGVAEVVDAVLAAATKWL</sequence>
<dbReference type="EC" id="2.7.8.-" evidence="2"/>
<reference evidence="2 3" key="1">
    <citation type="submission" date="2023-07" db="EMBL/GenBank/DDBJ databases">
        <authorList>
            <person name="Peeters C."/>
        </authorList>
    </citation>
    <scope>NUCLEOTIDE SEQUENCE [LARGE SCALE GENOMIC DNA]</scope>
    <source>
        <strain evidence="2 3">LMG 18095</strain>
    </source>
</reference>
<comment type="caution">
    <text evidence="2">The sequence shown here is derived from an EMBL/GenBank/DDBJ whole genome shotgun (WGS) entry which is preliminary data.</text>
</comment>
<dbReference type="CDD" id="cd00138">
    <property type="entry name" value="PLDc_SF"/>
    <property type="match status" value="1"/>
</dbReference>
<dbReference type="PROSITE" id="PS50035">
    <property type="entry name" value="PLD"/>
    <property type="match status" value="1"/>
</dbReference>
<dbReference type="InterPro" id="IPR025202">
    <property type="entry name" value="PLD-like_dom"/>
</dbReference>
<dbReference type="InterPro" id="IPR001736">
    <property type="entry name" value="PLipase_D/transphosphatidylase"/>
</dbReference>
<dbReference type="GO" id="GO:0016740">
    <property type="term" value="F:transferase activity"/>
    <property type="evidence" value="ECO:0007669"/>
    <property type="project" value="UniProtKB-KW"/>
</dbReference>
<protein>
    <submittedName>
        <fullName evidence="2">Cardiolipin synthase B</fullName>
        <ecNumber evidence="2">2.7.8.-</ecNumber>
    </submittedName>
</protein>
<keyword evidence="3" id="KW-1185">Reference proteome</keyword>
<name>A0ABM9JZA1_9RALS</name>
<evidence type="ECO:0000259" key="1">
    <source>
        <dbReference type="PROSITE" id="PS50035"/>
    </source>
</evidence>
<dbReference type="PANTHER" id="PTHR21248:SF22">
    <property type="entry name" value="PHOSPHOLIPASE D"/>
    <property type="match status" value="1"/>
</dbReference>
<dbReference type="EMBL" id="CATZAR010000025">
    <property type="protein sequence ID" value="CAJ0807715.1"/>
    <property type="molecule type" value="Genomic_DNA"/>
</dbReference>
<organism evidence="2 3">
    <name type="scientific">Ralstonia thomasii</name>
    <dbReference type="NCBI Taxonomy" id="3058596"/>
    <lineage>
        <taxon>Bacteria</taxon>
        <taxon>Pseudomonadati</taxon>
        <taxon>Pseudomonadota</taxon>
        <taxon>Betaproteobacteria</taxon>
        <taxon>Burkholderiales</taxon>
        <taxon>Burkholderiaceae</taxon>
        <taxon>Ralstonia</taxon>
    </lineage>
</organism>
<accession>A0ABM9JZA1</accession>